<evidence type="ECO:0008006" key="4">
    <source>
        <dbReference type="Google" id="ProtNLM"/>
    </source>
</evidence>
<dbReference type="EMBL" id="MU853429">
    <property type="protein sequence ID" value="KAK4130999.1"/>
    <property type="molecule type" value="Genomic_DNA"/>
</dbReference>
<keyword evidence="1" id="KW-0732">Signal</keyword>
<reference evidence="2" key="2">
    <citation type="submission" date="2023-05" db="EMBL/GenBank/DDBJ databases">
        <authorList>
            <consortium name="Lawrence Berkeley National Laboratory"/>
            <person name="Steindorff A."/>
            <person name="Hensen N."/>
            <person name="Bonometti L."/>
            <person name="Westerberg I."/>
            <person name="Brannstrom I.O."/>
            <person name="Guillou S."/>
            <person name="Cros-Aarteil S."/>
            <person name="Calhoun S."/>
            <person name="Haridas S."/>
            <person name="Kuo A."/>
            <person name="Mondo S."/>
            <person name="Pangilinan J."/>
            <person name="Riley R."/>
            <person name="Labutti K."/>
            <person name="Andreopoulos B."/>
            <person name="Lipzen A."/>
            <person name="Chen C."/>
            <person name="Yanf M."/>
            <person name="Daum C."/>
            <person name="Ng V."/>
            <person name="Clum A."/>
            <person name="Ohm R."/>
            <person name="Martin F."/>
            <person name="Silar P."/>
            <person name="Natvig D."/>
            <person name="Lalanne C."/>
            <person name="Gautier V."/>
            <person name="Ament-Velasquez S.L."/>
            <person name="Kruys A."/>
            <person name="Hutchinson M.I."/>
            <person name="Powell A.J."/>
            <person name="Barry K."/>
            <person name="Miller A.N."/>
            <person name="Grigoriev I.V."/>
            <person name="Debuchy R."/>
            <person name="Gladieux P."/>
            <person name="Thoren M.H."/>
            <person name="Johannesson H."/>
        </authorList>
    </citation>
    <scope>NUCLEOTIDE SEQUENCE</scope>
    <source>
        <strain evidence="2">CBS 123565</strain>
    </source>
</reference>
<gene>
    <name evidence="2" type="ORF">BT67DRAFT_172804</name>
</gene>
<evidence type="ECO:0000256" key="1">
    <source>
        <dbReference type="SAM" id="SignalP"/>
    </source>
</evidence>
<accession>A0AAN6UDY8</accession>
<proteinExistence type="predicted"/>
<keyword evidence="3" id="KW-1185">Reference proteome</keyword>
<comment type="caution">
    <text evidence="2">The sequence shown here is derived from an EMBL/GenBank/DDBJ whole genome shotgun (WGS) entry which is preliminary data.</text>
</comment>
<dbReference type="Proteomes" id="UP001304895">
    <property type="component" value="Unassembled WGS sequence"/>
</dbReference>
<name>A0AAN6UDY8_9PEZI</name>
<feature type="chain" id="PRO_5042938582" description="Secreted protein" evidence="1">
    <location>
        <begin position="32"/>
        <end position="113"/>
    </location>
</feature>
<feature type="signal peptide" evidence="1">
    <location>
        <begin position="1"/>
        <end position="31"/>
    </location>
</feature>
<organism evidence="2 3">
    <name type="scientific">Trichocladium antarcticum</name>
    <dbReference type="NCBI Taxonomy" id="1450529"/>
    <lineage>
        <taxon>Eukaryota</taxon>
        <taxon>Fungi</taxon>
        <taxon>Dikarya</taxon>
        <taxon>Ascomycota</taxon>
        <taxon>Pezizomycotina</taxon>
        <taxon>Sordariomycetes</taxon>
        <taxon>Sordariomycetidae</taxon>
        <taxon>Sordariales</taxon>
        <taxon>Chaetomiaceae</taxon>
        <taxon>Trichocladium</taxon>
    </lineage>
</organism>
<reference evidence="2" key="1">
    <citation type="journal article" date="2023" name="Mol. Phylogenet. Evol.">
        <title>Genome-scale phylogeny and comparative genomics of the fungal order Sordariales.</title>
        <authorList>
            <person name="Hensen N."/>
            <person name="Bonometti L."/>
            <person name="Westerberg I."/>
            <person name="Brannstrom I.O."/>
            <person name="Guillou S."/>
            <person name="Cros-Aarteil S."/>
            <person name="Calhoun S."/>
            <person name="Haridas S."/>
            <person name="Kuo A."/>
            <person name="Mondo S."/>
            <person name="Pangilinan J."/>
            <person name="Riley R."/>
            <person name="LaButti K."/>
            <person name="Andreopoulos B."/>
            <person name="Lipzen A."/>
            <person name="Chen C."/>
            <person name="Yan M."/>
            <person name="Daum C."/>
            <person name="Ng V."/>
            <person name="Clum A."/>
            <person name="Steindorff A."/>
            <person name="Ohm R.A."/>
            <person name="Martin F."/>
            <person name="Silar P."/>
            <person name="Natvig D.O."/>
            <person name="Lalanne C."/>
            <person name="Gautier V."/>
            <person name="Ament-Velasquez S.L."/>
            <person name="Kruys A."/>
            <person name="Hutchinson M.I."/>
            <person name="Powell A.J."/>
            <person name="Barry K."/>
            <person name="Miller A.N."/>
            <person name="Grigoriev I.V."/>
            <person name="Debuchy R."/>
            <person name="Gladieux P."/>
            <person name="Hiltunen Thoren M."/>
            <person name="Johannesson H."/>
        </authorList>
    </citation>
    <scope>NUCLEOTIDE SEQUENCE</scope>
    <source>
        <strain evidence="2">CBS 123565</strain>
    </source>
</reference>
<dbReference type="AlphaFoldDB" id="A0AAN6UDY8"/>
<evidence type="ECO:0000313" key="2">
    <source>
        <dbReference type="EMBL" id="KAK4130999.1"/>
    </source>
</evidence>
<evidence type="ECO:0000313" key="3">
    <source>
        <dbReference type="Proteomes" id="UP001304895"/>
    </source>
</evidence>
<sequence>MGKIAPGSGINPCLFLIRLATALPLLASAAAKPKEPGHAALSRRWCKLPPRHQDQPLACVPPSTAFLFRFSIDWVCRSKCDATSSSRPFVLTPSLLKQLALSPFIPVASPLFL</sequence>
<protein>
    <recommendedName>
        <fullName evidence="4">Secreted protein</fullName>
    </recommendedName>
</protein>